<evidence type="ECO:0000313" key="6">
    <source>
        <dbReference type="WBParaSite" id="HDID_0000140601-mRNA-1"/>
    </source>
</evidence>
<feature type="region of interest" description="Disordered" evidence="1">
    <location>
        <begin position="2337"/>
        <end position="2357"/>
    </location>
</feature>
<feature type="domain" description="VWFA" evidence="2">
    <location>
        <begin position="279"/>
        <end position="448"/>
    </location>
</feature>
<dbReference type="InterPro" id="IPR015187">
    <property type="entry name" value="BRCA2_OB_1"/>
</dbReference>
<feature type="region of interest" description="Disordered" evidence="1">
    <location>
        <begin position="1825"/>
        <end position="1857"/>
    </location>
</feature>
<evidence type="ECO:0000313" key="4">
    <source>
        <dbReference type="EMBL" id="VDL18868.1"/>
    </source>
</evidence>
<reference evidence="6" key="1">
    <citation type="submission" date="2016-04" db="UniProtKB">
        <authorList>
            <consortium name="WormBaseParasite"/>
        </authorList>
    </citation>
    <scope>IDENTIFICATION</scope>
</reference>
<dbReference type="SMART" id="SM00327">
    <property type="entry name" value="VWA"/>
    <property type="match status" value="1"/>
</dbReference>
<dbReference type="Pfam" id="PF13768">
    <property type="entry name" value="VWA_3"/>
    <property type="match status" value="1"/>
</dbReference>
<accession>A0A158QCE7</accession>
<dbReference type="InterPro" id="IPR036315">
    <property type="entry name" value="BRCA2_hlx_sf"/>
</dbReference>
<dbReference type="InterPro" id="IPR036465">
    <property type="entry name" value="vWFA_dom_sf"/>
</dbReference>
<feature type="compositionally biased region" description="Polar residues" evidence="1">
    <location>
        <begin position="1218"/>
        <end position="1239"/>
    </location>
</feature>
<organism evidence="6">
    <name type="scientific">Hymenolepis diminuta</name>
    <name type="common">Rat tapeworm</name>
    <dbReference type="NCBI Taxonomy" id="6216"/>
    <lineage>
        <taxon>Eukaryota</taxon>
        <taxon>Metazoa</taxon>
        <taxon>Spiralia</taxon>
        <taxon>Lophotrochozoa</taxon>
        <taxon>Platyhelminthes</taxon>
        <taxon>Cestoda</taxon>
        <taxon>Eucestoda</taxon>
        <taxon>Cyclophyllidea</taxon>
        <taxon>Hymenolepididae</taxon>
        <taxon>Hymenolepis</taxon>
    </lineage>
</organism>
<feature type="region of interest" description="Disordered" evidence="1">
    <location>
        <begin position="2424"/>
        <end position="2473"/>
    </location>
</feature>
<dbReference type="PANTHER" id="PTHR11289:SF0">
    <property type="entry name" value="BREAST CANCER TYPE 2 SUSCEPTIBILITY PROTEIN"/>
    <property type="match status" value="1"/>
</dbReference>
<dbReference type="Pfam" id="PF08487">
    <property type="entry name" value="VIT"/>
    <property type="match status" value="1"/>
</dbReference>
<dbReference type="PANTHER" id="PTHR11289">
    <property type="entry name" value="BREAST CANCER TYPE 2 SUSCEPTIBILITY PROTEIN BRCA2"/>
    <property type="match status" value="1"/>
</dbReference>
<protein>
    <submittedName>
        <fullName evidence="6">VWFA domain-containing protein</fullName>
    </submittedName>
</protein>
<dbReference type="WBParaSite" id="HDID_0000140601-mRNA-1">
    <property type="protein sequence ID" value="HDID_0000140601-mRNA-1"/>
    <property type="gene ID" value="HDID_0000140601"/>
</dbReference>
<feature type="region of interest" description="Disordered" evidence="1">
    <location>
        <begin position="2507"/>
        <end position="2532"/>
    </location>
</feature>
<name>A0A158QCE7_HYMDI</name>
<dbReference type="PROSITE" id="PS50234">
    <property type="entry name" value="VWFA"/>
    <property type="match status" value="1"/>
</dbReference>
<dbReference type="SUPFAM" id="SSF81878">
    <property type="entry name" value="BRCA2 tower domain"/>
    <property type="match status" value="1"/>
</dbReference>
<reference evidence="4 5" key="2">
    <citation type="submission" date="2018-11" db="EMBL/GenBank/DDBJ databases">
        <authorList>
            <consortium name="Pathogen Informatics"/>
        </authorList>
    </citation>
    <scope>NUCLEOTIDE SEQUENCE [LARGE SCALE GENOMIC DNA]</scope>
</reference>
<proteinExistence type="predicted"/>
<dbReference type="Pfam" id="PF09169">
    <property type="entry name" value="BRCA-2_helical"/>
    <property type="match status" value="1"/>
</dbReference>
<feature type="region of interest" description="Disordered" evidence="1">
    <location>
        <begin position="870"/>
        <end position="897"/>
    </location>
</feature>
<dbReference type="InterPro" id="IPR013694">
    <property type="entry name" value="VIT"/>
</dbReference>
<evidence type="ECO:0000256" key="1">
    <source>
        <dbReference type="SAM" id="MobiDB-lite"/>
    </source>
</evidence>
<dbReference type="Pfam" id="PF09103">
    <property type="entry name" value="BRCA-2_OB1"/>
    <property type="match status" value="1"/>
</dbReference>
<dbReference type="PROSITE" id="PS51468">
    <property type="entry name" value="VIT"/>
    <property type="match status" value="1"/>
</dbReference>
<feature type="region of interest" description="Disordered" evidence="1">
    <location>
        <begin position="1216"/>
        <end position="1244"/>
    </location>
</feature>
<feature type="compositionally biased region" description="Basic and acidic residues" evidence="1">
    <location>
        <begin position="1835"/>
        <end position="1857"/>
    </location>
</feature>
<dbReference type="EMBL" id="UYSG01000258">
    <property type="protein sequence ID" value="VDL18868.1"/>
    <property type="molecule type" value="Genomic_DNA"/>
</dbReference>
<feature type="compositionally biased region" description="Basic residues" evidence="1">
    <location>
        <begin position="2521"/>
        <end position="2532"/>
    </location>
</feature>
<dbReference type="Proteomes" id="UP000274504">
    <property type="component" value="Unassembled WGS sequence"/>
</dbReference>
<feature type="compositionally biased region" description="Low complexity" evidence="1">
    <location>
        <begin position="1381"/>
        <end position="1394"/>
    </location>
</feature>
<feature type="compositionally biased region" description="Polar residues" evidence="1">
    <location>
        <begin position="2424"/>
        <end position="2438"/>
    </location>
</feature>
<dbReference type="InterPro" id="IPR015252">
    <property type="entry name" value="BRCA2_hlx"/>
</dbReference>
<evidence type="ECO:0000313" key="5">
    <source>
        <dbReference type="Proteomes" id="UP000274504"/>
    </source>
</evidence>
<feature type="compositionally biased region" description="Polar residues" evidence="1">
    <location>
        <begin position="2456"/>
        <end position="2473"/>
    </location>
</feature>
<dbReference type="Gene3D" id="2.40.50.140">
    <property type="entry name" value="Nucleic acid-binding proteins"/>
    <property type="match status" value="2"/>
</dbReference>
<dbReference type="SUPFAM" id="SSF53300">
    <property type="entry name" value="vWA-like"/>
    <property type="match status" value="1"/>
</dbReference>
<dbReference type="GO" id="GO:0000724">
    <property type="term" value="P:double-strand break repair via homologous recombination"/>
    <property type="evidence" value="ECO:0007669"/>
    <property type="project" value="InterPro"/>
</dbReference>
<feature type="region of interest" description="Disordered" evidence="1">
    <location>
        <begin position="1066"/>
        <end position="1085"/>
    </location>
</feature>
<evidence type="ECO:0000259" key="2">
    <source>
        <dbReference type="PROSITE" id="PS50234"/>
    </source>
</evidence>
<dbReference type="SUPFAM" id="SSF81872">
    <property type="entry name" value="BRCA2 helical domain"/>
    <property type="match status" value="1"/>
</dbReference>
<dbReference type="InterPro" id="IPR002035">
    <property type="entry name" value="VWF_A"/>
</dbReference>
<dbReference type="OrthoDB" id="21095at2759"/>
<dbReference type="GO" id="GO:0006355">
    <property type="term" value="P:regulation of DNA-templated transcription"/>
    <property type="evidence" value="ECO:0007669"/>
    <property type="project" value="TreeGrafter"/>
</dbReference>
<feature type="region of interest" description="Disordered" evidence="1">
    <location>
        <begin position="950"/>
        <end position="978"/>
    </location>
</feature>
<dbReference type="InterPro" id="IPR012340">
    <property type="entry name" value="NA-bd_OB-fold"/>
</dbReference>
<feature type="compositionally biased region" description="Polar residues" evidence="1">
    <location>
        <begin position="886"/>
        <end position="895"/>
    </location>
</feature>
<gene>
    <name evidence="4" type="ORF">HDID_LOCUS1407</name>
</gene>
<feature type="compositionally biased region" description="Basic and acidic residues" evidence="1">
    <location>
        <begin position="1449"/>
        <end position="1460"/>
    </location>
</feature>
<dbReference type="InterPro" id="IPR015525">
    <property type="entry name" value="BRCA2"/>
</dbReference>
<feature type="region of interest" description="Disordered" evidence="1">
    <location>
        <begin position="1376"/>
        <end position="1404"/>
    </location>
</feature>
<feature type="domain" description="VIT" evidence="3">
    <location>
        <begin position="8"/>
        <end position="138"/>
    </location>
</feature>
<feature type="region of interest" description="Disordered" evidence="1">
    <location>
        <begin position="1449"/>
        <end position="1470"/>
    </location>
</feature>
<sequence>MQKTTVNGFGLINYAVWPHQPVFLEKLEVNANIVNNIVDESLKFYYANNTSKVLETEFIYPLDPEAAVYHLDVVIENKHMEAACRERLGSGGKIKMFVPSDPNMFVMLKKLSLGAVFKMNIGDIPVGGTVILTFRYVVPLIVKDVNNSLSRFEPSSYSVVSLLSVPRSIFSSTKSVAKLSFAAEIYSSEEILSVISENYALKVDFLDTTKKRVKVSLPYDIAFVHDFELEFVSQKPHQLTSVCEIGNVGNRSFMSNHCIMVSFLPSIPQLQITSGRKCDITFIVDCSGNYDNEIFKRLRDALLLSIKSLPKQSRFQIISYGAKYHALFPSPVEYSKLNLAKSLHFLTQLRTEGDGSGLFAALNLTYKTPVTEKGQFRQIILLTDGDISNPAEVIKLITENQMDTRLSVACTRDLLENPALWAVANAGRGPLTIIGENESLLSAAISALRMALEPPLRDVSLKWDVKVNDKKVEVLTTPLLLPPLFSGLQMTAFGIVSPSAEEINNPSKVEGTVTLQYRLDETIQSYTSEIQSPPIVHENFPLHRFAAKALIADLDKKLASISLLGLWKKRNFCQKIIDISVNTNVLSPFTSFIGVEPSRIGGENSRDEVVVAAELQEYEGYWNADKNVAKLLKMSEGRMSSSKPENGKFFSKNNGYLFIRIKVTVNDLRAWVTMLVIAYLRFYSTPRGNEYELLTYKAMDWLRNEMSCNDVEAMIENAKSTYKIISDLVEMFNTYAQGLNKSSDAKLTNLSRPLFSQSNRDFISNCVASESKLSGEEMLTEVEPSHQLVVESGPSRSYRMRFRMDFVYPTVRRDANDEIVPDSVISSQDFNDNFDVINLTQMLEKTTAEAFANEEPTEDFLEVTFDDNKENEECCHDPSPPVIAGTSHSSKSTLPSHEVLKPVRNLFDEPNTSVKTEAWNQREYEMASAVSLNKLSIYVKIPVEKEVQSMTAAESHPAPQKSPSDGDEYREILPTSADGFSGFKTASGSSLKAPSAEAQKRAKRLLEEVANSDIQVHIEKSPLDTLVRDDKSMKPGFGFTTASGGSLKIPSSESLARAKRLVEDCNSPLKESDDTEGLKNPGERIGPSVDLKGVFKTTIGKYLETPCTESFECRKRLFDGAIESNKATEPVLNSTKGITTHSSDSMRNIQALKTDSLKQSRRTLELSTLPKGPLTIGFTTGSGQALKLSSSESLEGSKQLIEGCSKEPGTVVMDQGNGEASISSRLNPPQSGFKSTSGEPLNPVSEEDIERVTALFGARVKESEERPIEAATSNKIVSFLVGSEILHSAQRGFKSASGKTISPVSEEAMKRATTPFHECVEEIESGEELTKLGKSASLVGSGFKSASGKSIVPVSNEAMQRAIALFNECANETESGEVEMSALKSPSLEVSSSPSRKEDNPELSPVFDFDGSFEISSQMINVLEGKVSQPQQKTQSLLIEERRVALRAEQESNAESRFKPMDASNRSAWRDKSHSVSSRASYSKSHQVIHEPSTPGLLWRRRKIGICSVRGIPISFSGPVDKELNFVGDFLRLENTGPFSLSTASDMRFKVDSDDLHSSYLLGDDVEIIPDSFGYVGCEEIVRAFVCSPGVTNGLATHQWIAHHFCQLVWRFGSTALLHYDDLVRNVFPNLTLPDSSMERTDGRLLLHALLLELKYRYDRELEAVQRPAIRKILERDDTPAKRMILCVSHLESLPNHQYRGRLTDGWYHVDWVPDPLLTRIIERGQIRVGSKLATAGAELVQAPSGFCGDKGEKLRGEDAHLFGEFSNGLALRLNGNSTVRAPPNARLGFAGRQPMAHLPPTPLSSISPDGGAKRFQLQYMETCSPEDGDVSETEGSRRQHIFRDPRSEQAAERKHAEKCQRAFDKAVGRRGRRSQPKTAFLNSLGLDGEGLWNAVNSALDPGLAESDLSAAQRDAMLRYKETAMQEILSHSISKREVTQLLRLQVAGIHPQDVRKHCELPLTLWNPTEEMLEALREGSVVQLTRLHVSTTRSTDPFVSLSLSGTENGQLVSLSGGRGTTVRPLKATQMVKFFRQGQPTDTRSVQDLIETIYRPRNFFSVGELRNVIKDPSDRAKIVDFTALVIGTKSTTSVTTNISGGGGGGGTNTSIGNSDLGVVYLASLRGEDGEEDFSTIAVLRIWGGLERYCLNSVLSARNRVRFTDVQLKSISKLQMDSDFPPNGSPAVNCVLLNYTTASYVTTETVARDISVNRRFQTPWKETPQFHSYMQACMESHFEKFFSGTSSTHVSASRCLRSSANFTSPLPCTSKAESTSASSIVSVKEQSGIIKHEALVGSPSVSKIRTRTGLCRPRKSISAPLAASPSKTSLVQNVSIDQDEVPKPANPAAPTAFSTPLPAKRPLSTNLDKVETSVIPPVLEKTSPIVKRRRSTLFASSIPMQSVRTSPKFETPNSPGFDHVFVLPDSISDTESTEPQRTDIGSSEVKIPNIDPPYHDINSDTASTEPQRNDSPSSQAISHVELSLEANSSGLLEDISSSLDVSIADLVKTRKRKCNSQTSSSAPTRRKPLRLKSTQ</sequence>
<dbReference type="Gene3D" id="3.40.50.410">
    <property type="entry name" value="von Willebrand factor, type A domain"/>
    <property type="match status" value="1"/>
</dbReference>
<evidence type="ECO:0000259" key="3">
    <source>
        <dbReference type="PROSITE" id="PS51468"/>
    </source>
</evidence>
<dbReference type="STRING" id="6216.A0A158QCE7"/>
<dbReference type="SUPFAM" id="SSF50249">
    <property type="entry name" value="Nucleic acid-binding proteins"/>
    <property type="match status" value="2"/>
</dbReference>